<protein>
    <recommendedName>
        <fullName evidence="3">Tellurium resistance protein</fullName>
    </recommendedName>
</protein>
<dbReference type="Proteomes" id="UP000243661">
    <property type="component" value="Unassembled WGS sequence"/>
</dbReference>
<organism evidence="1 2">
    <name type="scientific">Acinetobacter albensis</name>
    <dbReference type="NCBI Taxonomy" id="1673609"/>
    <lineage>
        <taxon>Bacteria</taxon>
        <taxon>Pseudomonadati</taxon>
        <taxon>Pseudomonadota</taxon>
        <taxon>Gammaproteobacteria</taxon>
        <taxon>Moraxellales</taxon>
        <taxon>Moraxellaceae</taxon>
        <taxon>Acinetobacter</taxon>
    </lineage>
</organism>
<gene>
    <name evidence="1" type="ORF">GA0116959_1074</name>
</gene>
<reference evidence="1 2" key="1">
    <citation type="submission" date="2016-08" db="EMBL/GenBank/DDBJ databases">
        <authorList>
            <person name="Seilhamer J.J."/>
        </authorList>
    </citation>
    <scope>NUCLEOTIDE SEQUENCE [LARGE SCALE GENOMIC DNA]</scope>
    <source>
        <strain evidence="1 2">ANC 4874</strain>
    </source>
</reference>
<dbReference type="EMBL" id="FMBK01000007">
    <property type="protein sequence ID" value="SCC71967.1"/>
    <property type="molecule type" value="Genomic_DNA"/>
</dbReference>
<accession>A0A1C4GUS7</accession>
<dbReference type="AlphaFoldDB" id="A0A1C4GUS7"/>
<sequence>MMSQMNVLVPLAEMEIDQAELLTIQRHDLLPLLNDQSRLNHYADAIIQAQAVLLNGVDPHLTQQLSATIEQIIQSLADSKKYLKKRKFNALQKWMGIDLEYGSGQVEYYNHLDQLLKRANHLSQKLQIEIQKSQSRFQQLLGHRENMAKHIFAAQAFLQEYPNFVKNQHPLDHFLERLSKKINTLQTLQSSNDIAITQMQLSQQLSFTLLDRFKEAEQVLIPAWQYHVKQSSQSDSTNELQKLDNSREKLILTLKKSLQKPTH</sequence>
<proteinExistence type="predicted"/>
<name>A0A1C4GUS7_9GAMM</name>
<evidence type="ECO:0000313" key="1">
    <source>
        <dbReference type="EMBL" id="SCC71967.1"/>
    </source>
</evidence>
<evidence type="ECO:0000313" key="2">
    <source>
        <dbReference type="Proteomes" id="UP000243661"/>
    </source>
</evidence>
<evidence type="ECO:0008006" key="3">
    <source>
        <dbReference type="Google" id="ProtNLM"/>
    </source>
</evidence>